<dbReference type="InParanoid" id="A0A1B7MHX3"/>
<feature type="compositionally biased region" description="Polar residues" evidence="2">
    <location>
        <begin position="353"/>
        <end position="363"/>
    </location>
</feature>
<evidence type="ECO:0000313" key="5">
    <source>
        <dbReference type="Proteomes" id="UP000092154"/>
    </source>
</evidence>
<dbReference type="PANTHER" id="PTHR48104:SF30">
    <property type="entry name" value="METACASPASE-1"/>
    <property type="match status" value="1"/>
</dbReference>
<sequence length="377" mass="43003">MFVEDAPSTPGGVRRALLVAVEKAEGFSVLPQAHKDVWRLKSFLVKSRGYRPENIVLMMHHRDVAPKLYPSRANMLRQIDLMVQQTSQHDGMFFYYTGHGDQVTCRHDSEPDGKDEAILTYTGKRIIDNVLKAHLVDPLPCGAKLFALWDCCHSHTVLDLEHYNCNAWRVPFKVLSGLAKKTKSLGKRLSASLVRDSSEGRRSSTKDSQARTRSSTIDSMHLPDLCRVTSPDSYLAGCTPDCPMTLPEMRVKAHVVSLSACRDNELAYDDNATGETVTKFFIEHLERNPNTTYQDLRSFIQQRVDAITRRRTRAKQLTSDYPHHLQKLSENDIEIENWHKCERHDHSHDENDTSTLNSQQPSYSSHYRLDLSQVVDI</sequence>
<feature type="region of interest" description="Disordered" evidence="2">
    <location>
        <begin position="344"/>
        <end position="363"/>
    </location>
</feature>
<feature type="compositionally biased region" description="Basic and acidic residues" evidence="2">
    <location>
        <begin position="196"/>
        <end position="210"/>
    </location>
</feature>
<protein>
    <submittedName>
        <fullName evidence="4">Peptidase C14</fullName>
    </submittedName>
</protein>
<accession>A0A1B7MHX3</accession>
<dbReference type="Gene3D" id="3.40.50.12660">
    <property type="match status" value="2"/>
</dbReference>
<dbReference type="EMBL" id="KV449078">
    <property type="protein sequence ID" value="OAX32211.1"/>
    <property type="molecule type" value="Genomic_DNA"/>
</dbReference>
<evidence type="ECO:0000313" key="4">
    <source>
        <dbReference type="EMBL" id="OAX32211.1"/>
    </source>
</evidence>
<dbReference type="PANTHER" id="PTHR48104">
    <property type="entry name" value="METACASPASE-4"/>
    <property type="match status" value="1"/>
</dbReference>
<dbReference type="AlphaFoldDB" id="A0A1B7MHX3"/>
<gene>
    <name evidence="4" type="ORF">K503DRAFT_627766</name>
</gene>
<reference evidence="4 5" key="1">
    <citation type="submission" date="2016-06" db="EMBL/GenBank/DDBJ databases">
        <title>Comparative genomics of the ectomycorrhizal sister species Rhizopogon vinicolor and Rhizopogon vesiculosus (Basidiomycota: Boletales) reveals a divergence of the mating type B locus.</title>
        <authorList>
            <consortium name="DOE Joint Genome Institute"/>
            <person name="Mujic A.B."/>
            <person name="Kuo A."/>
            <person name="Tritt A."/>
            <person name="Lipzen A."/>
            <person name="Chen C."/>
            <person name="Johnson J."/>
            <person name="Sharma A."/>
            <person name="Barry K."/>
            <person name="Grigoriev I.V."/>
            <person name="Spatafora J.W."/>
        </authorList>
    </citation>
    <scope>NUCLEOTIDE SEQUENCE [LARGE SCALE GENOMIC DNA]</scope>
    <source>
        <strain evidence="4 5">AM-OR11-026</strain>
    </source>
</reference>
<dbReference type="GO" id="GO:0005737">
    <property type="term" value="C:cytoplasm"/>
    <property type="evidence" value="ECO:0007669"/>
    <property type="project" value="TreeGrafter"/>
</dbReference>
<comment type="similarity">
    <text evidence="1">Belongs to the peptidase C14B family.</text>
</comment>
<name>A0A1B7MHX3_9AGAM</name>
<dbReference type="Pfam" id="PF00656">
    <property type="entry name" value="Peptidase_C14"/>
    <property type="match status" value="1"/>
</dbReference>
<evidence type="ECO:0000256" key="1">
    <source>
        <dbReference type="ARBA" id="ARBA00009005"/>
    </source>
</evidence>
<keyword evidence="5" id="KW-1185">Reference proteome</keyword>
<proteinExistence type="inferred from homology"/>
<organism evidence="4 5">
    <name type="scientific">Rhizopogon vinicolor AM-OR11-026</name>
    <dbReference type="NCBI Taxonomy" id="1314800"/>
    <lineage>
        <taxon>Eukaryota</taxon>
        <taxon>Fungi</taxon>
        <taxon>Dikarya</taxon>
        <taxon>Basidiomycota</taxon>
        <taxon>Agaricomycotina</taxon>
        <taxon>Agaricomycetes</taxon>
        <taxon>Agaricomycetidae</taxon>
        <taxon>Boletales</taxon>
        <taxon>Suillineae</taxon>
        <taxon>Rhizopogonaceae</taxon>
        <taxon>Rhizopogon</taxon>
    </lineage>
</organism>
<evidence type="ECO:0000259" key="3">
    <source>
        <dbReference type="Pfam" id="PF00656"/>
    </source>
</evidence>
<dbReference type="InterPro" id="IPR011600">
    <property type="entry name" value="Pept_C14_caspase"/>
</dbReference>
<feature type="domain" description="Peptidase C14 caspase" evidence="3">
    <location>
        <begin position="14"/>
        <end position="327"/>
    </location>
</feature>
<dbReference type="OrthoDB" id="3223806at2759"/>
<evidence type="ECO:0000256" key="2">
    <source>
        <dbReference type="SAM" id="MobiDB-lite"/>
    </source>
</evidence>
<dbReference type="GO" id="GO:0006508">
    <property type="term" value="P:proteolysis"/>
    <property type="evidence" value="ECO:0007669"/>
    <property type="project" value="InterPro"/>
</dbReference>
<dbReference type="InterPro" id="IPR050452">
    <property type="entry name" value="Metacaspase"/>
</dbReference>
<feature type="region of interest" description="Disordered" evidence="2">
    <location>
        <begin position="193"/>
        <end position="215"/>
    </location>
</feature>
<dbReference type="Proteomes" id="UP000092154">
    <property type="component" value="Unassembled WGS sequence"/>
</dbReference>
<dbReference type="GO" id="GO:0004197">
    <property type="term" value="F:cysteine-type endopeptidase activity"/>
    <property type="evidence" value="ECO:0007669"/>
    <property type="project" value="InterPro"/>
</dbReference>